<feature type="domain" description="GAG-pre-integrase" evidence="3">
    <location>
        <begin position="614"/>
        <end position="673"/>
    </location>
</feature>
<feature type="coiled-coil region" evidence="1">
    <location>
        <begin position="46"/>
        <end position="85"/>
    </location>
</feature>
<name>A0A8J5RY43_ZIZPA</name>
<feature type="region of interest" description="Disordered" evidence="2">
    <location>
        <begin position="316"/>
        <end position="429"/>
    </location>
</feature>
<reference evidence="5" key="1">
    <citation type="journal article" date="2021" name="bioRxiv">
        <title>Whole Genome Assembly and Annotation of Northern Wild Rice, Zizania palustris L., Supports a Whole Genome Duplication in the Zizania Genus.</title>
        <authorList>
            <person name="Haas M."/>
            <person name="Kono T."/>
            <person name="Macchietto M."/>
            <person name="Millas R."/>
            <person name="McGilp L."/>
            <person name="Shao M."/>
            <person name="Duquette J."/>
            <person name="Hirsch C.N."/>
            <person name="Kimball J."/>
        </authorList>
    </citation>
    <scope>NUCLEOTIDE SEQUENCE</scope>
    <source>
        <tissue evidence="5">Fresh leaf tissue</tissue>
    </source>
</reference>
<evidence type="ECO:0000313" key="6">
    <source>
        <dbReference type="Proteomes" id="UP000729402"/>
    </source>
</evidence>
<dbReference type="InterPro" id="IPR025724">
    <property type="entry name" value="GAG-pre-integrase_dom"/>
</dbReference>
<proteinExistence type="predicted"/>
<organism evidence="5 6">
    <name type="scientific">Zizania palustris</name>
    <name type="common">Northern wild rice</name>
    <dbReference type="NCBI Taxonomy" id="103762"/>
    <lineage>
        <taxon>Eukaryota</taxon>
        <taxon>Viridiplantae</taxon>
        <taxon>Streptophyta</taxon>
        <taxon>Embryophyta</taxon>
        <taxon>Tracheophyta</taxon>
        <taxon>Spermatophyta</taxon>
        <taxon>Magnoliopsida</taxon>
        <taxon>Liliopsida</taxon>
        <taxon>Poales</taxon>
        <taxon>Poaceae</taxon>
        <taxon>BOP clade</taxon>
        <taxon>Oryzoideae</taxon>
        <taxon>Oryzeae</taxon>
        <taxon>Zizaniinae</taxon>
        <taxon>Zizania</taxon>
    </lineage>
</organism>
<feature type="domain" description="Retrovirus-related Pol polyprotein from transposon TNT 1-94-like beta-barrel" evidence="4">
    <location>
        <begin position="500"/>
        <end position="575"/>
    </location>
</feature>
<reference evidence="5" key="2">
    <citation type="submission" date="2021-02" db="EMBL/GenBank/DDBJ databases">
        <authorList>
            <person name="Kimball J.A."/>
            <person name="Haas M.W."/>
            <person name="Macchietto M."/>
            <person name="Kono T."/>
            <person name="Duquette J."/>
            <person name="Shao M."/>
        </authorList>
    </citation>
    <scope>NUCLEOTIDE SEQUENCE</scope>
    <source>
        <tissue evidence="5">Fresh leaf tissue</tissue>
    </source>
</reference>
<evidence type="ECO:0000256" key="1">
    <source>
        <dbReference type="SAM" id="Coils"/>
    </source>
</evidence>
<dbReference type="Pfam" id="PF13976">
    <property type="entry name" value="gag_pre-integrs"/>
    <property type="match status" value="1"/>
</dbReference>
<evidence type="ECO:0000256" key="2">
    <source>
        <dbReference type="SAM" id="MobiDB-lite"/>
    </source>
</evidence>
<protein>
    <recommendedName>
        <fullName evidence="7">GAG-pre-integrase domain-containing protein</fullName>
    </recommendedName>
</protein>
<dbReference type="AlphaFoldDB" id="A0A8J5RY43"/>
<dbReference type="InterPro" id="IPR054722">
    <property type="entry name" value="PolX-like_BBD"/>
</dbReference>
<evidence type="ECO:0000313" key="5">
    <source>
        <dbReference type="EMBL" id="KAG8055904.1"/>
    </source>
</evidence>
<keyword evidence="6" id="KW-1185">Reference proteome</keyword>
<feature type="compositionally biased region" description="Low complexity" evidence="2">
    <location>
        <begin position="320"/>
        <end position="337"/>
    </location>
</feature>
<dbReference type="PANTHER" id="PTHR47481">
    <property type="match status" value="1"/>
</dbReference>
<dbReference type="Proteomes" id="UP000729402">
    <property type="component" value="Unassembled WGS sequence"/>
</dbReference>
<dbReference type="OrthoDB" id="684929at2759"/>
<evidence type="ECO:0000259" key="4">
    <source>
        <dbReference type="Pfam" id="PF22936"/>
    </source>
</evidence>
<dbReference type="Pfam" id="PF14223">
    <property type="entry name" value="Retrotran_gag_2"/>
    <property type="match status" value="1"/>
</dbReference>
<feature type="compositionally biased region" description="Gly residues" evidence="2">
    <location>
        <begin position="338"/>
        <end position="348"/>
    </location>
</feature>
<dbReference type="EMBL" id="JAAALK010000288">
    <property type="protein sequence ID" value="KAG8055904.1"/>
    <property type="molecule type" value="Genomic_DNA"/>
</dbReference>
<dbReference type="Pfam" id="PF22936">
    <property type="entry name" value="Pol_BBD"/>
    <property type="match status" value="1"/>
</dbReference>
<sequence>MNQVVLSTSSWYHSGSFPEPPHLPLFSRGMANDDAAAVAAAEAERLAAEQAAAARIAREAAAAERRAIQAEVARHEQALADARRRLAAAPAPVYEDDDGASSVATDDIAGDAVPALHAQALGILNIRALVPVTLDLNAPSFSKWRRLMLLALGKYALADHVLSDAIYPNNPHWVRMDLHVLSWLYGTITTDLFEIITTATPSAHTAWVALEQQFIGNRETRVQIVDTEFRTLCQGALSVTDYCRRMKTLADSLVELGEAVPDRVLAMNVLRGLSERFHTLRLFLKKQRPLPAFVEIRSELLLEELTMASAAPQSPTALVASGAPASDGGSGAPSTGSSSGGSGSSGGGNRRRRRGRGRGSGGQSIGSSAGSGTPGGGGSSTSTPRAANWPTIYNPWTGTIQMWPGPVQGWRGGPSPPPGPPRSLSGPPQQAFVAWPAPDSAPTAWPAPGLLGPPPVAPTVAPPVYSPTLAAGGIGPWDQQGLASAFNTMTLTPPSSSGDWYMDSGATSHMASHPGILSSSHPPCSSTPSSIIVGDGSHLPITATGSASVGNLHLNNVLVSPQIIKNLVSVRRFTTDNNCSVEFDPRGFSVKDLRTQSVITRCNSSGPLYPMCPPLANSSPHAFLTSVSSELWHQRLGHLGHEVLSRLARSSVISCNKETTTSNLCHACQLGRHVRLPFPRSQSRASRPFDLVHCDLWTSPLSSVSGFKYYLVILDDYSHHVWTFPLRLKSDTFSTIEHFLLMLLLSLAAPSKACNVITVVSLTTHPHVPSFSPTESISACLAPIPRSKMVKLSVFFALSIISFALSFFRHTFPLPIGLRLFTLPLIF</sequence>
<evidence type="ECO:0000259" key="3">
    <source>
        <dbReference type="Pfam" id="PF13976"/>
    </source>
</evidence>
<keyword evidence="1" id="KW-0175">Coiled coil</keyword>
<accession>A0A8J5RY43</accession>
<dbReference type="PANTHER" id="PTHR47481:SF41">
    <property type="entry name" value="COPIA-LIKE POLYPROTEIN_RETROTRANSPOSON"/>
    <property type="match status" value="1"/>
</dbReference>
<comment type="caution">
    <text evidence="5">The sequence shown here is derived from an EMBL/GenBank/DDBJ whole genome shotgun (WGS) entry which is preliminary data.</text>
</comment>
<evidence type="ECO:0008006" key="7">
    <source>
        <dbReference type="Google" id="ProtNLM"/>
    </source>
</evidence>
<gene>
    <name evidence="5" type="ORF">GUJ93_ZPchr0001g31494</name>
</gene>